<dbReference type="InterPro" id="IPR051044">
    <property type="entry name" value="MAG_DAG_Lipase"/>
</dbReference>
<dbReference type="PANTHER" id="PTHR11614">
    <property type="entry name" value="PHOSPHOLIPASE-RELATED"/>
    <property type="match status" value="1"/>
</dbReference>
<reference evidence="7" key="1">
    <citation type="submission" date="2020-05" db="EMBL/GenBank/DDBJ databases">
        <authorList>
            <person name="Zhu T."/>
            <person name="Keshari N."/>
            <person name="Lu X."/>
        </authorList>
    </citation>
    <scope>NUCLEOTIDE SEQUENCE</scope>
    <source>
        <strain evidence="7">NK1-12</strain>
    </source>
</reference>
<dbReference type="InterPro" id="IPR012354">
    <property type="entry name" value="Esterase_lipase"/>
</dbReference>
<proteinExistence type="inferred from homology"/>
<name>A0AA96WVY5_9CYAN</name>
<dbReference type="RefSeq" id="WP_316430746.1">
    <property type="nucleotide sequence ID" value="NZ_CP053586.1"/>
</dbReference>
<dbReference type="PRINTS" id="PR00111">
    <property type="entry name" value="ABHYDROLASE"/>
</dbReference>
<accession>A0AA96WVY5</accession>
<keyword evidence="7" id="KW-0378">Hydrolase</keyword>
<dbReference type="FunFam" id="3.40.50.1820:FF:000117">
    <property type="entry name" value="Monoglyceride lipase, putative"/>
    <property type="match status" value="1"/>
</dbReference>
<evidence type="ECO:0000256" key="1">
    <source>
        <dbReference type="ARBA" id="ARBA00001613"/>
    </source>
</evidence>
<evidence type="ECO:0000256" key="3">
    <source>
        <dbReference type="ARBA" id="ARBA00013254"/>
    </source>
</evidence>
<dbReference type="InterPro" id="IPR022742">
    <property type="entry name" value="Hydrolase_4"/>
</dbReference>
<organism evidence="7">
    <name type="scientific">Leptolyngbya sp. NK1-12</name>
    <dbReference type="NCBI Taxonomy" id="2547451"/>
    <lineage>
        <taxon>Bacteria</taxon>
        <taxon>Bacillati</taxon>
        <taxon>Cyanobacteriota</taxon>
        <taxon>Cyanophyceae</taxon>
        <taxon>Leptolyngbyales</taxon>
        <taxon>Leptolyngbyaceae</taxon>
        <taxon>Leptolyngbya group</taxon>
        <taxon>Leptolyngbya</taxon>
    </lineage>
</organism>
<feature type="domain" description="Serine aminopeptidase S33" evidence="6">
    <location>
        <begin position="29"/>
        <end position="267"/>
    </location>
</feature>
<dbReference type="EMBL" id="CP053586">
    <property type="protein sequence ID" value="WNZ24777.1"/>
    <property type="molecule type" value="Genomic_DNA"/>
</dbReference>
<dbReference type="AlphaFoldDB" id="A0AA96WVY5"/>
<protein>
    <recommendedName>
        <fullName evidence="4">Monoacylglycerol lipase</fullName>
        <ecNumber evidence="3">3.1.1.23</ecNumber>
    </recommendedName>
</protein>
<sequence>MNKTDHRENFFKTADNLDLYEQSWRPLDPVAVVVIVHGYAEHSGRYQWVASQFGQQGFAVYMFDLRGHGKSAGVRGFVRSFDDHLADLELFLKRVEQQEPDKPIFLLGHSMGGAIAALFTIRYQPRLQGLVLSSAVLGLSSRLAPRLVRITTQVTALLSNWLPGLPTLLLDRRAICRDPMILTSYETDPLVYRQRMPMRTLVGILKTIAEIQARITEVEMPLLVLHGTADRLVAMEGSQKIYSSINGETIQLKLYEGFYHELLNEPEKEQVLADIIAWLRMHLPTG</sequence>
<dbReference type="PIRSF" id="PIRSF017388">
    <property type="entry name" value="Esterase_lipase"/>
    <property type="match status" value="1"/>
</dbReference>
<dbReference type="Gene3D" id="3.40.50.1820">
    <property type="entry name" value="alpha/beta hydrolase"/>
    <property type="match status" value="1"/>
</dbReference>
<evidence type="ECO:0000256" key="5">
    <source>
        <dbReference type="PIRSR" id="PIRSR017388-1"/>
    </source>
</evidence>
<comment type="catalytic activity">
    <reaction evidence="1">
        <text>Hydrolyzes glycerol monoesters of long-chain fatty acids.</text>
        <dbReference type="EC" id="3.1.1.23"/>
    </reaction>
</comment>
<evidence type="ECO:0000256" key="2">
    <source>
        <dbReference type="ARBA" id="ARBA00008645"/>
    </source>
</evidence>
<dbReference type="SUPFAM" id="SSF53474">
    <property type="entry name" value="alpha/beta-Hydrolases"/>
    <property type="match status" value="1"/>
</dbReference>
<evidence type="ECO:0000256" key="4">
    <source>
        <dbReference type="ARBA" id="ARBA00071261"/>
    </source>
</evidence>
<dbReference type="GO" id="GO:0047372">
    <property type="term" value="F:monoacylglycerol lipase activity"/>
    <property type="evidence" value="ECO:0007669"/>
    <property type="project" value="UniProtKB-EC"/>
</dbReference>
<feature type="active site" description="Nucleophile" evidence="5">
    <location>
        <position position="110"/>
    </location>
</feature>
<dbReference type="EC" id="3.1.1.23" evidence="3"/>
<dbReference type="InterPro" id="IPR029058">
    <property type="entry name" value="AB_hydrolase_fold"/>
</dbReference>
<evidence type="ECO:0000313" key="7">
    <source>
        <dbReference type="EMBL" id="WNZ24777.1"/>
    </source>
</evidence>
<gene>
    <name evidence="7" type="ORF">HJG54_19295</name>
</gene>
<evidence type="ECO:0000259" key="6">
    <source>
        <dbReference type="Pfam" id="PF12146"/>
    </source>
</evidence>
<feature type="active site" description="Charge relay system" evidence="5">
    <location>
        <position position="230"/>
    </location>
</feature>
<dbReference type="Pfam" id="PF12146">
    <property type="entry name" value="Hydrolase_4"/>
    <property type="match status" value="1"/>
</dbReference>
<feature type="active site" description="Charge relay system" evidence="5">
    <location>
        <position position="260"/>
    </location>
</feature>
<comment type="similarity">
    <text evidence="2">Belongs to the AB hydrolase superfamily.</text>
</comment>
<dbReference type="InterPro" id="IPR000073">
    <property type="entry name" value="AB_hydrolase_1"/>
</dbReference>